<dbReference type="Gene3D" id="1.25.10.10">
    <property type="entry name" value="Leucine-rich Repeat Variant"/>
    <property type="match status" value="1"/>
</dbReference>
<evidence type="ECO:0000256" key="6">
    <source>
        <dbReference type="SAM" id="MobiDB-lite"/>
    </source>
</evidence>
<feature type="compositionally biased region" description="Basic residues" evidence="6">
    <location>
        <begin position="1264"/>
        <end position="1273"/>
    </location>
</feature>
<keyword evidence="8" id="KW-1185">Reference proteome</keyword>
<keyword evidence="5" id="KW-0131">Cell cycle</keyword>
<dbReference type="Pfam" id="PF20168">
    <property type="entry name" value="PDS5"/>
    <property type="match status" value="1"/>
</dbReference>
<keyword evidence="4" id="KW-0539">Nucleus</keyword>
<evidence type="ECO:0000256" key="5">
    <source>
        <dbReference type="ARBA" id="ARBA00023306"/>
    </source>
</evidence>
<dbReference type="PANTHER" id="PTHR12663:SF0">
    <property type="entry name" value="PRECOCIOUS DISSOCIATION OF SISTERS 5, ISOFORM A"/>
    <property type="match status" value="1"/>
</dbReference>
<proteinExistence type="predicted"/>
<gene>
    <name evidence="7" type="ORF">BN980_GECA19s00296g</name>
</gene>
<organism evidence="7 8">
    <name type="scientific">Geotrichum candidum</name>
    <name type="common">Oospora lactis</name>
    <name type="synonym">Dipodascus geotrichum</name>
    <dbReference type="NCBI Taxonomy" id="1173061"/>
    <lineage>
        <taxon>Eukaryota</taxon>
        <taxon>Fungi</taxon>
        <taxon>Dikarya</taxon>
        <taxon>Ascomycota</taxon>
        <taxon>Saccharomycotina</taxon>
        <taxon>Dipodascomycetes</taxon>
        <taxon>Dipodascales</taxon>
        <taxon>Dipodascaceae</taxon>
        <taxon>Geotrichum</taxon>
    </lineage>
</organism>
<feature type="compositionally biased region" description="Low complexity" evidence="6">
    <location>
        <begin position="1365"/>
        <end position="1374"/>
    </location>
</feature>
<evidence type="ECO:0000313" key="7">
    <source>
        <dbReference type="EMBL" id="CDO57135.1"/>
    </source>
</evidence>
<feature type="compositionally biased region" description="Acidic residues" evidence="6">
    <location>
        <begin position="1226"/>
        <end position="1242"/>
    </location>
</feature>
<dbReference type="CDD" id="cd19953">
    <property type="entry name" value="PDS5"/>
    <property type="match status" value="1"/>
</dbReference>
<dbReference type="InterPro" id="IPR011989">
    <property type="entry name" value="ARM-like"/>
</dbReference>
<name>A0A0J9XHS9_GEOCN</name>
<reference evidence="7" key="1">
    <citation type="submission" date="2014-03" db="EMBL/GenBank/DDBJ databases">
        <authorList>
            <person name="Casaregola S."/>
        </authorList>
    </citation>
    <scope>NUCLEOTIDE SEQUENCE [LARGE SCALE GENOMIC DNA]</scope>
    <source>
        <strain evidence="7">CLIB 918</strain>
    </source>
</reference>
<keyword evidence="3" id="KW-0498">Mitosis</keyword>
<dbReference type="GO" id="GO:0051301">
    <property type="term" value="P:cell division"/>
    <property type="evidence" value="ECO:0007669"/>
    <property type="project" value="UniProtKB-KW"/>
</dbReference>
<accession>A0A0J9XHS9</accession>
<dbReference type="EMBL" id="CCBN010000019">
    <property type="protein sequence ID" value="CDO57135.1"/>
    <property type="molecule type" value="Genomic_DNA"/>
</dbReference>
<dbReference type="GO" id="GO:0000785">
    <property type="term" value="C:chromatin"/>
    <property type="evidence" value="ECO:0007669"/>
    <property type="project" value="TreeGrafter"/>
</dbReference>
<sequence length="1406" mass="159529">MEESEVPPKRLQFDGQISARVATTQLTQNLKVLQKELSELEQGDIDLSSLENVCKGLISKSLIEHRDAGVRAYVSCCLIDILRLFAPNAPFTLPILQFASLEKPNNPYYKQHYYLLENIVRVQCIALVNELRDRDNLATKIFELFYRMIGKNKSVDLDYLFTSILTQLVQEFEILPPRIVDIIISHFLSKPPESTQKDNHSLPVSAGYNLSKAICTENIDIMTRHVNQYFADIMSVSVNEDYEEEMERGGRKTEVKAKTAHIKAQELAVEIWTAVPELLVTIIGQLEQDLTVDDLQVRELATISIGKMLGHAPSRVNFVKEHFTTWKAWLGRIKDKNYQIRVAWTNALPNIIKNRTDIISEITIAFTDRLNDLDERVRLASCSVFGQLKTNVIASKLNNKPLFNALFSRLRDTKQLVRQEAFPIIGSLYENAYPQIDMGDEKYIELFGPIPQKILYQLYLNDKEVSERIDIALNENIFVPEPDDNIRTQRFLTVLSSLGEQEQKAFEAILKRQHTVANYVGIFATVVKDYKNSKEDLDQNKARIDSIIKWLANSFAESNKTEANLDYFVNKANDRTLKLLANTVNPENDYATVQKSIKEFLAEIKRLKPNNLSSVLHTFTILIYRSSYSILNRSNIGPMLQVIKDPSNKLHHTAQQFLKNISATQPALVKSHMTDLVTIIETNKPGFDGSVETLEAANSLADKFRDLIPQTFSFFSAVVKLALEGSPKEATQAVRLVSFADDKNIYFNEIIAAVTELDLENPKLPTFLAAIAELYVCAPDLIEPKHQPIQAFLTQKVLLSNVVTANADDPEWVEDDKIDTHCQSKLLALHILVKRLKQIVDPDVVKELSKPVFALLASLIGNMGEIVRQSAGLTPRHYKARLRLESGLLLLELATSPNIERLIRPNEIIKMAQLVQDGVLQVRQRFLHTLMDYWTKQKIPRRFGSLVFIDAFEPDNELLQFVGTWIRSRVASEDKSEVKTMSIEKTFSNLLHLLVHHQESFDEPDKNLNAEQLQELQRKQTLDYVLKTATYISFYLGTVATEENVSMLFYISQRVKQYRDNVDEDLSDRLYLVSDLAQFIIIKYQEFRGWNVDTWPGRLQLSADIFKPMPSVQVAQKVAKTTYLPTYVLTDVQDILRRRFRKYRKQQHTDMVDADQNGVPENEAGEAGANGNNNGGSTTTKRKRGAPGSRKRNGAESSTKNTDSARTYTSTGNSRRTVRKRKAEEVSDAEADDDIEAADDAEYSTGKKTRKGAKAAPVDDSSRRRSSRVTARKSLKEVSENEDEEEDGEEEEENSEDEQQVSEEEEEEEEEEQEQTAIKSPTPPPPKLPAKKKVVATPTPSARKRRGRPARKAVPETETEEDVSQQESEVVVVVAEEEENDESPAASSGRGSVRRTRRSTRAAARK</sequence>
<feature type="compositionally biased region" description="Basic residues" evidence="6">
    <location>
        <begin position="1392"/>
        <end position="1406"/>
    </location>
</feature>
<dbReference type="InterPro" id="IPR016024">
    <property type="entry name" value="ARM-type_fold"/>
</dbReference>
<dbReference type="SUPFAM" id="SSF48371">
    <property type="entry name" value="ARM repeat"/>
    <property type="match status" value="1"/>
</dbReference>
<evidence type="ECO:0000256" key="3">
    <source>
        <dbReference type="ARBA" id="ARBA00022776"/>
    </source>
</evidence>
<evidence type="ECO:0000256" key="1">
    <source>
        <dbReference type="ARBA" id="ARBA00004123"/>
    </source>
</evidence>
<evidence type="ECO:0000256" key="4">
    <source>
        <dbReference type="ARBA" id="ARBA00023242"/>
    </source>
</evidence>
<dbReference type="InterPro" id="IPR039776">
    <property type="entry name" value="Pds5"/>
</dbReference>
<dbReference type="OrthoDB" id="200660at2759"/>
<dbReference type="GO" id="GO:0005634">
    <property type="term" value="C:nucleus"/>
    <property type="evidence" value="ECO:0007669"/>
    <property type="project" value="UniProtKB-SubCell"/>
</dbReference>
<comment type="subcellular location">
    <subcellularLocation>
        <location evidence="1">Nucleus</location>
    </subcellularLocation>
</comment>
<dbReference type="PANTHER" id="PTHR12663">
    <property type="entry name" value="ANDROGEN INDUCED INHIBITOR OF PROLIFERATION AS3 / PDS5-RELATED"/>
    <property type="match status" value="1"/>
</dbReference>
<dbReference type="STRING" id="1173061.A0A0J9XHS9"/>
<feature type="compositionally biased region" description="Acidic residues" evidence="6">
    <location>
        <begin position="1280"/>
        <end position="1314"/>
    </location>
</feature>
<dbReference type="GO" id="GO:0006281">
    <property type="term" value="P:DNA repair"/>
    <property type="evidence" value="ECO:0007669"/>
    <property type="project" value="TreeGrafter"/>
</dbReference>
<comment type="caution">
    <text evidence="7">The sequence shown here is derived from an EMBL/GenBank/DDBJ whole genome shotgun (WGS) entry which is preliminary data.</text>
</comment>
<evidence type="ECO:0000313" key="8">
    <source>
        <dbReference type="Proteomes" id="UP000242525"/>
    </source>
</evidence>
<protein>
    <submittedName>
        <fullName evidence="7">Similar to Saccharomyces cerevisiae YMR076C PDS5 Protein required for establishment and maintenance of sister chromatid condensation and cohesion</fullName>
    </submittedName>
</protein>
<dbReference type="Proteomes" id="UP000242525">
    <property type="component" value="Unassembled WGS sequence"/>
</dbReference>
<dbReference type="GO" id="GO:0007064">
    <property type="term" value="P:mitotic sister chromatid cohesion"/>
    <property type="evidence" value="ECO:0007669"/>
    <property type="project" value="InterPro"/>
</dbReference>
<feature type="compositionally biased region" description="Polar residues" evidence="6">
    <location>
        <begin position="1195"/>
        <end position="1215"/>
    </location>
</feature>
<feature type="region of interest" description="Disordered" evidence="6">
    <location>
        <begin position="1146"/>
        <end position="1406"/>
    </location>
</feature>
<feature type="compositionally biased region" description="Low complexity" evidence="6">
    <location>
        <begin position="1161"/>
        <end position="1176"/>
    </location>
</feature>
<evidence type="ECO:0000256" key="2">
    <source>
        <dbReference type="ARBA" id="ARBA00022618"/>
    </source>
</evidence>
<feature type="compositionally biased region" description="Basic residues" evidence="6">
    <location>
        <begin position="1180"/>
        <end position="1192"/>
    </location>
</feature>
<feature type="compositionally biased region" description="Basic residues" evidence="6">
    <location>
        <begin position="1342"/>
        <end position="1351"/>
    </location>
</feature>
<keyword evidence="2" id="KW-0132">Cell division</keyword>